<name>A0A0D2JK95_9EURO</name>
<evidence type="ECO:0000256" key="1">
    <source>
        <dbReference type="SAM" id="MobiDB-lite"/>
    </source>
</evidence>
<gene>
    <name evidence="2" type="ORF">Z520_10603</name>
</gene>
<feature type="region of interest" description="Disordered" evidence="1">
    <location>
        <begin position="204"/>
        <end position="243"/>
    </location>
</feature>
<feature type="compositionally biased region" description="Polar residues" evidence="1">
    <location>
        <begin position="232"/>
        <end position="243"/>
    </location>
</feature>
<evidence type="ECO:0000313" key="3">
    <source>
        <dbReference type="Proteomes" id="UP000053411"/>
    </source>
</evidence>
<feature type="compositionally biased region" description="Polar residues" evidence="1">
    <location>
        <begin position="375"/>
        <end position="388"/>
    </location>
</feature>
<dbReference type="GeneID" id="27716349"/>
<feature type="region of interest" description="Disordered" evidence="1">
    <location>
        <begin position="288"/>
        <end position="388"/>
    </location>
</feature>
<organism evidence="2 3">
    <name type="scientific">Fonsecaea multimorphosa CBS 102226</name>
    <dbReference type="NCBI Taxonomy" id="1442371"/>
    <lineage>
        <taxon>Eukaryota</taxon>
        <taxon>Fungi</taxon>
        <taxon>Dikarya</taxon>
        <taxon>Ascomycota</taxon>
        <taxon>Pezizomycotina</taxon>
        <taxon>Eurotiomycetes</taxon>
        <taxon>Chaetothyriomycetidae</taxon>
        <taxon>Chaetothyriales</taxon>
        <taxon>Herpotrichiellaceae</taxon>
        <taxon>Fonsecaea</taxon>
    </lineage>
</organism>
<protein>
    <submittedName>
        <fullName evidence="2">Uncharacterized protein</fullName>
    </submittedName>
</protein>
<dbReference type="VEuPathDB" id="FungiDB:Z520_10603"/>
<evidence type="ECO:0000313" key="2">
    <source>
        <dbReference type="EMBL" id="KIX93697.1"/>
    </source>
</evidence>
<feature type="region of interest" description="Disordered" evidence="1">
    <location>
        <begin position="655"/>
        <end position="684"/>
    </location>
</feature>
<accession>A0A0D2JK95</accession>
<dbReference type="AlphaFoldDB" id="A0A0D2JK95"/>
<feature type="region of interest" description="Disordered" evidence="1">
    <location>
        <begin position="139"/>
        <end position="159"/>
    </location>
</feature>
<sequence>MKHSFNICKENKNWHGLDPQVSTTESRHNTLHKAPERRIGSATLPISNWTPSLALKKQSVEALIGHFETKDQLSRAPVAASEHALTTSSPSPFLRERYQTALKSSKQASPGYRPDKAVRRRGLREEEIHFIEQALRRRLSDSSLDPTDPQISPACCPAPGQPRIKVKASNHSISIIIPEGIKLPVVATIESAGSFELETQMATSNVKEASESSSTVGGDASRGGMSRRRNTLSEQTITGGTRASENQEIIASLGLPFLARVSKGRLTVSEASISPPLSAEISAQGQVFIPPHGRSPEDVSDPPHGRSLEDVSDPPHNNSEDAVVEARGAPEDPGLLKEPREGSGSQAETEPTFKSPDSADTASPETDRESKADAANSSPAKPASTSLATSENALALVAEASSKVEDIEPVSIPVIRIHRPSGTVMPASLGAADLNGANVPPTPVQTATEQSSTTTPLNAMSDHITVVPVPTTLPVGPTSVTKMVPIDAVASAIPLPGSSSPAAGKICKRKRFIRKTRRVLVRKHLLVVILGRDLANDVHPQLNAAGEKSPGGNLHLDVTNGKPRGYRRKKEYKKGVRQRRLDQKITSARMHAEAEDTQRCPSCRGLRRTHYLRKYHRLQLRRDRPTMRVFERHATSRAQVAAFKCQCKRRSLGLGGKKEATDSAVPAAPGANEPGLPGIGDTLR</sequence>
<feature type="compositionally biased region" description="Polar residues" evidence="1">
    <location>
        <begin position="204"/>
        <end position="216"/>
    </location>
</feature>
<dbReference type="RefSeq" id="XP_016627820.1">
    <property type="nucleotide sequence ID" value="XM_016781095.1"/>
</dbReference>
<reference evidence="2 3" key="1">
    <citation type="submission" date="2015-01" db="EMBL/GenBank/DDBJ databases">
        <title>The Genome Sequence of Fonsecaea multimorphosa CBS 102226.</title>
        <authorList>
            <consortium name="The Broad Institute Genomics Platform"/>
            <person name="Cuomo C."/>
            <person name="de Hoog S."/>
            <person name="Gorbushina A."/>
            <person name="Stielow B."/>
            <person name="Teixiera M."/>
            <person name="Abouelleil A."/>
            <person name="Chapman S.B."/>
            <person name="Priest M."/>
            <person name="Young S.K."/>
            <person name="Wortman J."/>
            <person name="Nusbaum C."/>
            <person name="Birren B."/>
        </authorList>
    </citation>
    <scope>NUCLEOTIDE SEQUENCE [LARGE SCALE GENOMIC DNA]</scope>
    <source>
        <strain evidence="2 3">CBS 102226</strain>
    </source>
</reference>
<dbReference type="EMBL" id="KN848092">
    <property type="protein sequence ID" value="KIX93697.1"/>
    <property type="molecule type" value="Genomic_DNA"/>
</dbReference>
<feature type="compositionally biased region" description="Basic and acidic residues" evidence="1">
    <location>
        <begin position="328"/>
        <end position="341"/>
    </location>
</feature>
<dbReference type="OrthoDB" id="4158875at2759"/>
<feature type="region of interest" description="Disordered" evidence="1">
    <location>
        <begin position="542"/>
        <end position="565"/>
    </location>
</feature>
<feature type="compositionally biased region" description="Basic and acidic residues" evidence="1">
    <location>
        <begin position="294"/>
        <end position="309"/>
    </location>
</feature>
<proteinExistence type="predicted"/>
<keyword evidence="3" id="KW-1185">Reference proteome</keyword>
<dbReference type="Proteomes" id="UP000053411">
    <property type="component" value="Unassembled WGS sequence"/>
</dbReference>